<keyword evidence="1" id="KW-1133">Transmembrane helix</keyword>
<gene>
    <name evidence="2" type="ORF">M0R89_13955</name>
</gene>
<dbReference type="RefSeq" id="WP_248649690.1">
    <property type="nucleotide sequence ID" value="NZ_CP096659.1"/>
</dbReference>
<feature type="transmembrane region" description="Helical" evidence="1">
    <location>
        <begin position="90"/>
        <end position="111"/>
    </location>
</feature>
<proteinExistence type="predicted"/>
<sequence>MFGGIASVLYAAVVLAWSLRPDSEIAFSTPLWWTVCGAFLGAVGAVGVPIVLWVHYRVRSPVALMAGLLLFWHVLVEYPPIGSGQGDTPGFTFVFLFAPLYAAGYLLLAVVERWLRGRTGPKLVAG</sequence>
<accession>A0A8U0HRZ3</accession>
<keyword evidence="1" id="KW-0812">Transmembrane</keyword>
<keyword evidence="1" id="KW-0472">Membrane</keyword>
<name>A0A8U0HRZ3_9EURY</name>
<feature type="transmembrane region" description="Helical" evidence="1">
    <location>
        <begin position="31"/>
        <end position="54"/>
    </location>
</feature>
<protein>
    <submittedName>
        <fullName evidence="2">Uncharacterized protein</fullName>
    </submittedName>
</protein>
<evidence type="ECO:0000313" key="3">
    <source>
        <dbReference type="Proteomes" id="UP000830729"/>
    </source>
</evidence>
<dbReference type="KEGG" id="halx:M0R89_13955"/>
<keyword evidence="3" id="KW-1185">Reference proteome</keyword>
<dbReference type="EMBL" id="CP096659">
    <property type="protein sequence ID" value="UPV73638.1"/>
    <property type="molecule type" value="Genomic_DNA"/>
</dbReference>
<reference evidence="2 3" key="1">
    <citation type="submission" date="2022-04" db="EMBL/GenBank/DDBJ databases">
        <title>Diverse halophilic archaea isolated from saline environments.</title>
        <authorList>
            <person name="Cui H.-L."/>
        </authorList>
    </citation>
    <scope>NUCLEOTIDE SEQUENCE [LARGE SCALE GENOMIC DNA]</scope>
    <source>
        <strain evidence="2 3">XZYJT49</strain>
    </source>
</reference>
<dbReference type="GeneID" id="72186324"/>
<dbReference type="Proteomes" id="UP000830729">
    <property type="component" value="Chromosome"/>
</dbReference>
<organism evidence="2 3">
    <name type="scientific">Halorussus limi</name>
    <dbReference type="NCBI Taxonomy" id="2938695"/>
    <lineage>
        <taxon>Archaea</taxon>
        <taxon>Methanobacteriati</taxon>
        <taxon>Methanobacteriota</taxon>
        <taxon>Stenosarchaea group</taxon>
        <taxon>Halobacteria</taxon>
        <taxon>Halobacteriales</taxon>
        <taxon>Haladaptataceae</taxon>
        <taxon>Halorussus</taxon>
    </lineage>
</organism>
<evidence type="ECO:0000313" key="2">
    <source>
        <dbReference type="EMBL" id="UPV73638.1"/>
    </source>
</evidence>
<evidence type="ECO:0000256" key="1">
    <source>
        <dbReference type="SAM" id="Phobius"/>
    </source>
</evidence>
<dbReference type="AlphaFoldDB" id="A0A8U0HRZ3"/>
<feature type="transmembrane region" description="Helical" evidence="1">
    <location>
        <begin position="61"/>
        <end position="78"/>
    </location>
</feature>